<evidence type="ECO:0000313" key="2">
    <source>
        <dbReference type="EMBL" id="VDL98092.1"/>
    </source>
</evidence>
<evidence type="ECO:0000313" key="4">
    <source>
        <dbReference type="WBParaSite" id="SSLN_0001215201-mRNA-1"/>
    </source>
</evidence>
<dbReference type="EMBL" id="UYSU01036742">
    <property type="protein sequence ID" value="VDL98092.1"/>
    <property type="molecule type" value="Genomic_DNA"/>
</dbReference>
<organism evidence="4">
    <name type="scientific">Schistocephalus solidus</name>
    <name type="common">Tapeworm</name>
    <dbReference type="NCBI Taxonomy" id="70667"/>
    <lineage>
        <taxon>Eukaryota</taxon>
        <taxon>Metazoa</taxon>
        <taxon>Spiralia</taxon>
        <taxon>Lophotrochozoa</taxon>
        <taxon>Platyhelminthes</taxon>
        <taxon>Cestoda</taxon>
        <taxon>Eucestoda</taxon>
        <taxon>Diphyllobothriidea</taxon>
        <taxon>Diphyllobothriidae</taxon>
        <taxon>Schistocephalus</taxon>
    </lineage>
</organism>
<evidence type="ECO:0000313" key="3">
    <source>
        <dbReference type="Proteomes" id="UP000275846"/>
    </source>
</evidence>
<dbReference type="Proteomes" id="UP000275846">
    <property type="component" value="Unassembled WGS sequence"/>
</dbReference>
<feature type="region of interest" description="Disordered" evidence="1">
    <location>
        <begin position="32"/>
        <end position="53"/>
    </location>
</feature>
<dbReference type="AlphaFoldDB" id="A0A183T5F9"/>
<name>A0A183T5F9_SCHSO</name>
<gene>
    <name evidence="2" type="ORF">SSLN_LOCUS11707</name>
</gene>
<feature type="compositionally biased region" description="Polar residues" evidence="1">
    <location>
        <begin position="42"/>
        <end position="53"/>
    </location>
</feature>
<reference evidence="2 3" key="2">
    <citation type="submission" date="2018-11" db="EMBL/GenBank/DDBJ databases">
        <authorList>
            <consortium name="Pathogen Informatics"/>
        </authorList>
    </citation>
    <scope>NUCLEOTIDE SEQUENCE [LARGE SCALE GENOMIC DNA]</scope>
    <source>
        <strain evidence="2 3">NST_G2</strain>
    </source>
</reference>
<sequence length="78" mass="9048">MWEWAHWLTSRRTRLRARQHDLAPITYTPGFTYSGDVEEPSPSDSQSNGQPLDTQHIHWANGVVWYKRQIGSLQGHGF</sequence>
<proteinExistence type="predicted"/>
<reference evidence="4" key="1">
    <citation type="submission" date="2016-06" db="UniProtKB">
        <authorList>
            <consortium name="WormBaseParasite"/>
        </authorList>
    </citation>
    <scope>IDENTIFICATION</scope>
</reference>
<keyword evidence="3" id="KW-1185">Reference proteome</keyword>
<accession>A0A183T5F9</accession>
<dbReference type="WBParaSite" id="SSLN_0001215201-mRNA-1">
    <property type="protein sequence ID" value="SSLN_0001215201-mRNA-1"/>
    <property type="gene ID" value="SSLN_0001215201"/>
</dbReference>
<protein>
    <submittedName>
        <fullName evidence="2 4">Uncharacterized protein</fullName>
    </submittedName>
</protein>
<evidence type="ECO:0000256" key="1">
    <source>
        <dbReference type="SAM" id="MobiDB-lite"/>
    </source>
</evidence>